<dbReference type="EMBL" id="JANBQF010000136">
    <property type="protein sequence ID" value="KAJ2004745.1"/>
    <property type="molecule type" value="Genomic_DNA"/>
</dbReference>
<dbReference type="Pfam" id="PF04824">
    <property type="entry name" value="Rad21_Rec8"/>
    <property type="match status" value="1"/>
</dbReference>
<feature type="domain" description="Rad21/Rec8-like protein C-terminal eukaryotic" evidence="2">
    <location>
        <begin position="334"/>
        <end position="368"/>
    </location>
</feature>
<evidence type="ECO:0000313" key="4">
    <source>
        <dbReference type="Proteomes" id="UP001150907"/>
    </source>
</evidence>
<dbReference type="InterPro" id="IPR006909">
    <property type="entry name" value="Rad21/Rec8_C_eu"/>
</dbReference>
<gene>
    <name evidence="3" type="ORF">H4R26_002341</name>
</gene>
<name>A0A9W8BL65_9FUNG</name>
<reference evidence="3" key="1">
    <citation type="submission" date="2022-07" db="EMBL/GenBank/DDBJ databases">
        <title>Phylogenomic reconstructions and comparative analyses of Kickxellomycotina fungi.</title>
        <authorList>
            <person name="Reynolds N.K."/>
            <person name="Stajich J.E."/>
            <person name="Barry K."/>
            <person name="Grigoriev I.V."/>
            <person name="Crous P."/>
            <person name="Smith M.E."/>
        </authorList>
    </citation>
    <scope>NUCLEOTIDE SEQUENCE</scope>
    <source>
        <strain evidence="3">IMI 214461</strain>
    </source>
</reference>
<organism evidence="3 4">
    <name type="scientific">Coemansia thaxteri</name>
    <dbReference type="NCBI Taxonomy" id="2663907"/>
    <lineage>
        <taxon>Eukaryota</taxon>
        <taxon>Fungi</taxon>
        <taxon>Fungi incertae sedis</taxon>
        <taxon>Zoopagomycota</taxon>
        <taxon>Kickxellomycotina</taxon>
        <taxon>Kickxellomycetes</taxon>
        <taxon>Kickxellales</taxon>
        <taxon>Kickxellaceae</taxon>
        <taxon>Coemansia</taxon>
    </lineage>
</organism>
<evidence type="ECO:0000259" key="2">
    <source>
        <dbReference type="Pfam" id="PF04824"/>
    </source>
</evidence>
<accession>A0A9W8BL65</accession>
<evidence type="ECO:0000256" key="1">
    <source>
        <dbReference type="SAM" id="MobiDB-lite"/>
    </source>
</evidence>
<evidence type="ECO:0000313" key="3">
    <source>
        <dbReference type="EMBL" id="KAJ2004745.1"/>
    </source>
</evidence>
<protein>
    <recommendedName>
        <fullName evidence="2">Rad21/Rec8-like protein C-terminal eukaryotic domain-containing protein</fullName>
    </recommendedName>
</protein>
<dbReference type="AlphaFoldDB" id="A0A9W8BL65"/>
<proteinExistence type="predicted"/>
<dbReference type="OrthoDB" id="10071381at2759"/>
<sequence length="371" mass="40248">MAEVAVLCNPCENDSPPPTKRQRLSKRRLAEIASAAVTATYVQRVPELWGKTCIWHKETRSARAAKAAKQAHCQVAHQVDRAAKMYAASELPALAHLLDYAPLAADSLPNGLTTDASPPNSPICGPDPLGDYSDNDSVLAHAPADQDLELELGRGGHQSTDVLQEDDEPYSDINLDIPWLNPSIFDTAQHRRSVGHTLSIRTESSPEPAHFYNGNQRRRQLSVSSQDTSASRALSLDPPLSDDGIEIRPFQLAAHNLGPVDAKSSPPSLRGLDSFLDTSRVAVGAAADVVDLNATNSLQLDKESSSFRQFTLAQMEAQGSNVLAFDDLLQHPYRNQRVAARAFSDLLQMASISAFGVAQREPFAVISIFKP</sequence>
<dbReference type="Proteomes" id="UP001150907">
    <property type="component" value="Unassembled WGS sequence"/>
</dbReference>
<feature type="compositionally biased region" description="Polar residues" evidence="1">
    <location>
        <begin position="221"/>
        <end position="232"/>
    </location>
</feature>
<keyword evidence="4" id="KW-1185">Reference proteome</keyword>
<feature type="region of interest" description="Disordered" evidence="1">
    <location>
        <begin position="198"/>
        <end position="238"/>
    </location>
</feature>
<comment type="caution">
    <text evidence="3">The sequence shown here is derived from an EMBL/GenBank/DDBJ whole genome shotgun (WGS) entry which is preliminary data.</text>
</comment>